<dbReference type="InterPro" id="IPR013149">
    <property type="entry name" value="ADH-like_C"/>
</dbReference>
<keyword evidence="9" id="KW-0496">Mitochondrion</keyword>
<keyword evidence="7" id="KW-0560">Oxidoreductase</keyword>
<evidence type="ECO:0000256" key="6">
    <source>
        <dbReference type="ARBA" id="ARBA00022946"/>
    </source>
</evidence>
<evidence type="ECO:0000256" key="3">
    <source>
        <dbReference type="ARBA" id="ARBA00022516"/>
    </source>
</evidence>
<evidence type="ECO:0000256" key="1">
    <source>
        <dbReference type="ARBA" id="ARBA00004173"/>
    </source>
</evidence>
<dbReference type="InterPro" id="IPR011032">
    <property type="entry name" value="GroES-like_sf"/>
</dbReference>
<keyword evidence="3" id="KW-0444">Lipid biosynthesis</keyword>
<evidence type="ECO:0000259" key="14">
    <source>
        <dbReference type="SMART" id="SM00829"/>
    </source>
</evidence>
<dbReference type="PANTHER" id="PTHR43981:SF1">
    <property type="entry name" value="ENOYL-[ACYL-CARRIER-PROTEIN] REDUCTASE, MITOCHONDRIAL"/>
    <property type="match status" value="1"/>
</dbReference>
<keyword evidence="6" id="KW-0809">Transit peptide</keyword>
<dbReference type="GO" id="GO:0005739">
    <property type="term" value="C:mitochondrion"/>
    <property type="evidence" value="ECO:0007669"/>
    <property type="project" value="UniProtKB-SubCell"/>
</dbReference>
<dbReference type="Gene3D" id="3.40.50.720">
    <property type="entry name" value="NAD(P)-binding Rossmann-like Domain"/>
    <property type="match status" value="1"/>
</dbReference>
<protein>
    <recommendedName>
        <fullName evidence="12">Enoyl-[acyl-carrier-protein] reductase, mitochondrial</fullName>
        <ecNumber evidence="11">1.3.1.104</ecNumber>
    </recommendedName>
    <alternativeName>
        <fullName evidence="13">2-enoyl thioester reductase</fullName>
    </alternativeName>
</protein>
<dbReference type="EC" id="1.3.1.104" evidence="11"/>
<comment type="subcellular location">
    <subcellularLocation>
        <location evidence="1">Mitochondrion</location>
    </subcellularLocation>
</comment>
<evidence type="ECO:0000313" key="15">
    <source>
        <dbReference type="EMBL" id="CAI5443969.1"/>
    </source>
</evidence>
<evidence type="ECO:0000256" key="5">
    <source>
        <dbReference type="ARBA" id="ARBA00022857"/>
    </source>
</evidence>
<dbReference type="InterPro" id="IPR013154">
    <property type="entry name" value="ADH-like_N"/>
</dbReference>
<dbReference type="GO" id="GO:0141148">
    <property type="term" value="F:enoyl-[acyl-carrier-protein] reductase (NADPH) activity"/>
    <property type="evidence" value="ECO:0007669"/>
    <property type="project" value="UniProtKB-EC"/>
</dbReference>
<dbReference type="SMART" id="SM00829">
    <property type="entry name" value="PKS_ER"/>
    <property type="match status" value="1"/>
</dbReference>
<evidence type="ECO:0000256" key="10">
    <source>
        <dbReference type="ARBA" id="ARBA00023160"/>
    </source>
</evidence>
<proteinExistence type="inferred from homology"/>
<comment type="caution">
    <text evidence="15">The sequence shown here is derived from an EMBL/GenBank/DDBJ whole genome shotgun (WGS) entry which is preliminary data.</text>
</comment>
<dbReference type="GO" id="GO:0006633">
    <property type="term" value="P:fatty acid biosynthetic process"/>
    <property type="evidence" value="ECO:0007669"/>
    <property type="project" value="UniProtKB-KW"/>
</dbReference>
<dbReference type="InterPro" id="IPR051034">
    <property type="entry name" value="Mito_Enoyl-ACP_Reductase"/>
</dbReference>
<dbReference type="InterPro" id="IPR020843">
    <property type="entry name" value="ER"/>
</dbReference>
<dbReference type="EMBL" id="CANHGI010000003">
    <property type="protein sequence ID" value="CAI5443969.1"/>
    <property type="molecule type" value="Genomic_DNA"/>
</dbReference>
<feature type="domain" description="Enoyl reductase (ER)" evidence="14">
    <location>
        <begin position="15"/>
        <end position="335"/>
    </location>
</feature>
<dbReference type="AlphaFoldDB" id="A0A9P1IEY5"/>
<dbReference type="OrthoDB" id="7482721at2759"/>
<accession>A0A9P1IEY5</accession>
<evidence type="ECO:0000256" key="9">
    <source>
        <dbReference type="ARBA" id="ARBA00023128"/>
    </source>
</evidence>
<dbReference type="Pfam" id="PF00107">
    <property type="entry name" value="ADH_zinc_N"/>
    <property type="match status" value="1"/>
</dbReference>
<keyword evidence="5" id="KW-0521">NADP</keyword>
<evidence type="ECO:0000313" key="16">
    <source>
        <dbReference type="Proteomes" id="UP001152747"/>
    </source>
</evidence>
<dbReference type="SUPFAM" id="SSF50129">
    <property type="entry name" value="GroES-like"/>
    <property type="match status" value="1"/>
</dbReference>
<evidence type="ECO:0000256" key="7">
    <source>
        <dbReference type="ARBA" id="ARBA00023002"/>
    </source>
</evidence>
<dbReference type="Pfam" id="PF08240">
    <property type="entry name" value="ADH_N"/>
    <property type="match status" value="1"/>
</dbReference>
<evidence type="ECO:0000256" key="2">
    <source>
        <dbReference type="ARBA" id="ARBA00010371"/>
    </source>
</evidence>
<evidence type="ECO:0000256" key="11">
    <source>
        <dbReference type="ARBA" id="ARBA00038963"/>
    </source>
</evidence>
<dbReference type="CDD" id="cd08290">
    <property type="entry name" value="ETR"/>
    <property type="match status" value="1"/>
</dbReference>
<evidence type="ECO:0000256" key="12">
    <source>
        <dbReference type="ARBA" id="ARBA00041058"/>
    </source>
</evidence>
<dbReference type="PANTHER" id="PTHR43981">
    <property type="entry name" value="ENOYL-[ACYL-CARRIER-PROTEIN] REDUCTASE, MITOCHONDRIAL"/>
    <property type="match status" value="1"/>
</dbReference>
<keyword evidence="4" id="KW-0276">Fatty acid metabolism</keyword>
<keyword evidence="10" id="KW-0275">Fatty acid biosynthesis</keyword>
<reference evidence="15" key="1">
    <citation type="submission" date="2022-11" db="EMBL/GenBank/DDBJ databases">
        <authorList>
            <person name="Kikuchi T."/>
        </authorList>
    </citation>
    <scope>NUCLEOTIDE SEQUENCE</scope>
    <source>
        <strain evidence="15">PS1010</strain>
    </source>
</reference>
<sequence>MSIIKSKTLLYRNFGDPQKVLELTEVEVSTTPGDGEVLVEWLASPINPLDINRIMGQYIIKGDPPIIGGSEGIGRVVKTGPNSKFHINDHVTIFSSETPFWTEFGIVSDDELQKIDNRISIDLAATIMVNPPTAWLMIHKYVKLSKGDFIIQNSANSGVGRSCIEIAKAAGFKTINIVRNRENIEELKTELWKLGADHVFTEEEFAKGAREFIKTLPSRPKLALNGVGGRSVLQISSVLERGGMCITYGGMSKKAHEFSTSALVFNDITVKGIAVGMWARLPESQKDWAECLEEVQKLAVSGEITAIPMEKTSLDDYRKAFGKAMGQGRSVKQLFVIKNEAAGNAKI</sequence>
<organism evidence="15 16">
    <name type="scientific">Caenorhabditis angaria</name>
    <dbReference type="NCBI Taxonomy" id="860376"/>
    <lineage>
        <taxon>Eukaryota</taxon>
        <taxon>Metazoa</taxon>
        <taxon>Ecdysozoa</taxon>
        <taxon>Nematoda</taxon>
        <taxon>Chromadorea</taxon>
        <taxon>Rhabditida</taxon>
        <taxon>Rhabditina</taxon>
        <taxon>Rhabditomorpha</taxon>
        <taxon>Rhabditoidea</taxon>
        <taxon>Rhabditidae</taxon>
        <taxon>Peloderinae</taxon>
        <taxon>Caenorhabditis</taxon>
    </lineage>
</organism>
<evidence type="ECO:0000256" key="13">
    <source>
        <dbReference type="ARBA" id="ARBA00042123"/>
    </source>
</evidence>
<dbReference type="InterPro" id="IPR036291">
    <property type="entry name" value="NAD(P)-bd_dom_sf"/>
</dbReference>
<dbReference type="SUPFAM" id="SSF51735">
    <property type="entry name" value="NAD(P)-binding Rossmann-fold domains"/>
    <property type="match status" value="1"/>
</dbReference>
<dbReference type="Gene3D" id="3.90.180.10">
    <property type="entry name" value="Medium-chain alcohol dehydrogenases, catalytic domain"/>
    <property type="match status" value="1"/>
</dbReference>
<evidence type="ECO:0000256" key="4">
    <source>
        <dbReference type="ARBA" id="ARBA00022832"/>
    </source>
</evidence>
<evidence type="ECO:0000256" key="8">
    <source>
        <dbReference type="ARBA" id="ARBA00023098"/>
    </source>
</evidence>
<dbReference type="Proteomes" id="UP001152747">
    <property type="component" value="Unassembled WGS sequence"/>
</dbReference>
<keyword evidence="8" id="KW-0443">Lipid metabolism</keyword>
<keyword evidence="16" id="KW-1185">Reference proteome</keyword>
<gene>
    <name evidence="15" type="ORF">CAMP_LOCUS6606</name>
</gene>
<comment type="similarity">
    <text evidence="2">Belongs to the zinc-containing alcohol dehydrogenase family. Quinone oxidoreductase subfamily.</text>
</comment>
<name>A0A9P1IEY5_9PELO</name>